<dbReference type="PROSITE" id="PS00077">
    <property type="entry name" value="COX1_CUB"/>
    <property type="match status" value="1"/>
</dbReference>
<feature type="transmembrane region" description="Helical" evidence="7">
    <location>
        <begin position="716"/>
        <end position="738"/>
    </location>
</feature>
<accession>A0ABP9VBX8</accession>
<feature type="transmembrane region" description="Helical" evidence="7">
    <location>
        <begin position="77"/>
        <end position="99"/>
    </location>
</feature>
<dbReference type="InterPro" id="IPR023615">
    <property type="entry name" value="Cyt_c_Oxase_su1_BS"/>
</dbReference>
<feature type="transmembrane region" description="Helical" evidence="7">
    <location>
        <begin position="253"/>
        <end position="273"/>
    </location>
</feature>
<evidence type="ECO:0000256" key="1">
    <source>
        <dbReference type="ARBA" id="ARBA00004141"/>
    </source>
</evidence>
<evidence type="ECO:0000256" key="3">
    <source>
        <dbReference type="ARBA" id="ARBA00022692"/>
    </source>
</evidence>
<dbReference type="Pfam" id="PF00115">
    <property type="entry name" value="COX1"/>
    <property type="match status" value="1"/>
</dbReference>
<feature type="transmembrane region" description="Helical" evidence="7">
    <location>
        <begin position="37"/>
        <end position="57"/>
    </location>
</feature>
<keyword evidence="3 6" id="KW-0812">Transmembrane</keyword>
<dbReference type="PROSITE" id="PS50253">
    <property type="entry name" value="COX3"/>
    <property type="match status" value="1"/>
</dbReference>
<evidence type="ECO:0000256" key="6">
    <source>
        <dbReference type="RuleBase" id="RU000370"/>
    </source>
</evidence>
<feature type="transmembrane region" description="Helical" evidence="7">
    <location>
        <begin position="758"/>
        <end position="781"/>
    </location>
</feature>
<dbReference type="PANTHER" id="PTHR10422">
    <property type="entry name" value="CYTOCHROME C OXIDASE SUBUNIT 1"/>
    <property type="match status" value="1"/>
</dbReference>
<dbReference type="Gene3D" id="1.20.120.80">
    <property type="entry name" value="Cytochrome c oxidase, subunit III, four-helix bundle"/>
    <property type="match status" value="1"/>
</dbReference>
<feature type="transmembrane region" description="Helical" evidence="7">
    <location>
        <begin position="564"/>
        <end position="585"/>
    </location>
</feature>
<keyword evidence="6" id="KW-0479">Metal-binding</keyword>
<keyword evidence="6" id="KW-0408">Iron</keyword>
<feature type="domain" description="Cytochrome oxidase subunit I profile" evidence="9">
    <location>
        <begin position="26"/>
        <end position="533"/>
    </location>
</feature>
<dbReference type="InterPro" id="IPR036927">
    <property type="entry name" value="Cyt_c_oxase-like_su1_sf"/>
</dbReference>
<dbReference type="PROSITE" id="PS50855">
    <property type="entry name" value="COX1"/>
    <property type="match status" value="1"/>
</dbReference>
<dbReference type="InterPro" id="IPR000883">
    <property type="entry name" value="Cyt_C_Oxase_1"/>
</dbReference>
<dbReference type="Pfam" id="PF00510">
    <property type="entry name" value="COX3"/>
    <property type="match status" value="1"/>
</dbReference>
<keyword evidence="6" id="KW-0349">Heme</keyword>
<evidence type="ECO:0000256" key="5">
    <source>
        <dbReference type="ARBA" id="ARBA00023136"/>
    </source>
</evidence>
<keyword evidence="2 6" id="KW-0679">Respiratory chain</keyword>
<name>A0ABP9VBX8_9DEIO</name>
<evidence type="ECO:0000313" key="11">
    <source>
        <dbReference type="Proteomes" id="UP001458946"/>
    </source>
</evidence>
<evidence type="ECO:0000256" key="2">
    <source>
        <dbReference type="ARBA" id="ARBA00022660"/>
    </source>
</evidence>
<comment type="subcellular location">
    <subcellularLocation>
        <location evidence="1">Membrane</location>
        <topology evidence="1">Multi-pass membrane protein</topology>
    </subcellularLocation>
</comment>
<dbReference type="InterPro" id="IPR000298">
    <property type="entry name" value="Cyt_c_oxidase-like_su3"/>
</dbReference>
<proteinExistence type="inferred from homology"/>
<feature type="transmembrane region" description="Helical" evidence="7">
    <location>
        <begin position="201"/>
        <end position="229"/>
    </location>
</feature>
<dbReference type="CDD" id="cd00386">
    <property type="entry name" value="Heme_Cu_Oxidase_III_like"/>
    <property type="match status" value="1"/>
</dbReference>
<evidence type="ECO:0000256" key="4">
    <source>
        <dbReference type="ARBA" id="ARBA00022989"/>
    </source>
</evidence>
<feature type="transmembrane region" description="Helical" evidence="7">
    <location>
        <begin position="120"/>
        <end position="141"/>
    </location>
</feature>
<dbReference type="EMBL" id="BAABRN010000029">
    <property type="protein sequence ID" value="GAA5502749.1"/>
    <property type="molecule type" value="Genomic_DNA"/>
</dbReference>
<comment type="similarity">
    <text evidence="6">Belongs to the heme-copper respiratory oxidase family.</text>
</comment>
<feature type="transmembrane region" description="Helical" evidence="7">
    <location>
        <begin position="686"/>
        <end position="704"/>
    </location>
</feature>
<gene>
    <name evidence="10" type="primary">caaA</name>
    <name evidence="10" type="ORF">Dxin01_02493</name>
</gene>
<evidence type="ECO:0000259" key="9">
    <source>
        <dbReference type="PROSITE" id="PS50855"/>
    </source>
</evidence>
<dbReference type="SUPFAM" id="SSF81452">
    <property type="entry name" value="Cytochrome c oxidase subunit III-like"/>
    <property type="match status" value="1"/>
</dbReference>
<keyword evidence="5 7" id="KW-0472">Membrane</keyword>
<evidence type="ECO:0000256" key="7">
    <source>
        <dbReference type="SAM" id="Phobius"/>
    </source>
</evidence>
<feature type="transmembrane region" description="Helical" evidence="7">
    <location>
        <begin position="356"/>
        <end position="380"/>
    </location>
</feature>
<dbReference type="Proteomes" id="UP001458946">
    <property type="component" value="Unassembled WGS sequence"/>
</dbReference>
<reference evidence="10 11" key="1">
    <citation type="submission" date="2024-02" db="EMBL/GenBank/DDBJ databases">
        <title>Deinococcus xinjiangensis NBRC 107630.</title>
        <authorList>
            <person name="Ichikawa N."/>
            <person name="Katano-Makiyama Y."/>
            <person name="Hidaka K."/>
        </authorList>
    </citation>
    <scope>NUCLEOTIDE SEQUENCE [LARGE SCALE GENOMIC DNA]</scope>
    <source>
        <strain evidence="10 11">NBRC 107630</strain>
    </source>
</reference>
<feature type="transmembrane region" description="Helical" evidence="7">
    <location>
        <begin position="605"/>
        <end position="626"/>
    </location>
</feature>
<feature type="transmembrane region" description="Helical" evidence="7">
    <location>
        <begin position="647"/>
        <end position="671"/>
    </location>
</feature>
<dbReference type="InterPro" id="IPR023616">
    <property type="entry name" value="Cyt_c_oxase-like_su1_dom"/>
</dbReference>
<feature type="transmembrane region" description="Helical" evidence="7">
    <location>
        <begin position="161"/>
        <end position="189"/>
    </location>
</feature>
<dbReference type="SUPFAM" id="SSF81442">
    <property type="entry name" value="Cytochrome c oxidase subunit I-like"/>
    <property type="match status" value="1"/>
</dbReference>
<dbReference type="PANTHER" id="PTHR10422:SF18">
    <property type="entry name" value="CYTOCHROME C OXIDASE SUBUNIT 1"/>
    <property type="match status" value="1"/>
</dbReference>
<feature type="domain" description="Heme-copper oxidase subunit III family profile" evidence="8">
    <location>
        <begin position="553"/>
        <end position="820"/>
    </location>
</feature>
<feature type="transmembrane region" description="Helical" evidence="7">
    <location>
        <begin position="426"/>
        <end position="452"/>
    </location>
</feature>
<comment type="caution">
    <text evidence="10">The sequence shown here is derived from an EMBL/GenBank/DDBJ whole genome shotgun (WGS) entry which is preliminary data.</text>
</comment>
<dbReference type="Gene3D" id="1.10.287.70">
    <property type="match status" value="1"/>
</dbReference>
<dbReference type="InterPro" id="IPR035973">
    <property type="entry name" value="Cyt_c_oxidase_su3-like_sf"/>
</dbReference>
<feature type="transmembrane region" description="Helical" evidence="7">
    <location>
        <begin position="318"/>
        <end position="344"/>
    </location>
</feature>
<feature type="transmembrane region" description="Helical" evidence="7">
    <location>
        <begin position="472"/>
        <end position="490"/>
    </location>
</feature>
<feature type="transmembrane region" description="Helical" evidence="7">
    <location>
        <begin position="285"/>
        <end position="306"/>
    </location>
</feature>
<evidence type="ECO:0000259" key="8">
    <source>
        <dbReference type="PROSITE" id="PS50253"/>
    </source>
</evidence>
<keyword evidence="4 7" id="KW-1133">Transmembrane helix</keyword>
<sequence length="820" mass="91871">MTVQHAPSPQQSYAEKRGPLEVLKDYMMTTDHKKIGLLYIIVSIFSFGLGGLLAVAIRLQLALPDQGFLVGNLYNQVLTLHAAIMIFFFLIPIGLFGFGNYFLPLQLGVRDVALPRVNTFAVWLFIFSLVLVVTGLANGGAPSVGWTFYYPLSVDANQTGVAVLMVAVILNGIGSLLGSANFAATIVNMRAPGMSLWKMPIFCWSIFATSILQLLSLGGLTAAALVTYLELKMGLSMFNPGINGVPVLMQQFFWFYSHPAVYVMLLPYLGIGAEIASTMSRKPLFGYRVMVYSILGIVLVSLLVWLHHMFAVGVPEAWQIAFMVATLVVAVPTGVKIFNLIGTLWGGRIIMKTPTYWLLGFLFNFLIGGITGVSLGMIPFDYQVTMSYYVVAHFHNVMMFGTAFLAMGGIYYWWPKMTGRFLDEKLGMWQFWFFMIGSWMTFLPQYILGLLGMPRRYYTYPAGNFAWTELNFVSTIGALLLLVGGILWVWNMLQSLQRPMTAGPNPWGGYTLEWTAASPPAAYNFAHEFPTNFPTERPLYDWEQNGETLTPVDPKTIHLPQDSIWPFVTAFGLLLMGYGLSFGWFTNYHPATGLQPFSAAPFGFQFASVILYLSFPVFLYGLFKWAGTREYAVPVAHHHLTKYDNGFMGMSWFIVSEISLFAVLIAGYVYLRISGHAEPPALRPNIWLAALNTLILVSSSFVIHKAEQDLHHGRQSWGRLGLLVTLILGALFMIFQVYEFSLFGHESDWRQNLWQACFFIIVGLHGLHILIGGTGVALPYYQYMTGKTDKYNHGSIVPASLYWHLVDVVWLLIVAIFYAW</sequence>
<keyword evidence="6" id="KW-0813">Transport</keyword>
<feature type="transmembrane region" description="Helical" evidence="7">
    <location>
        <begin position="392"/>
        <end position="414"/>
    </location>
</feature>
<dbReference type="InterPro" id="IPR013833">
    <property type="entry name" value="Cyt_c_oxidase_su3_a-hlx"/>
</dbReference>
<evidence type="ECO:0000313" key="10">
    <source>
        <dbReference type="EMBL" id="GAA5502749.1"/>
    </source>
</evidence>
<keyword evidence="11" id="KW-1185">Reference proteome</keyword>
<dbReference type="Gene3D" id="1.20.210.10">
    <property type="entry name" value="Cytochrome c oxidase-like, subunit I domain"/>
    <property type="match status" value="1"/>
</dbReference>
<feature type="transmembrane region" description="Helical" evidence="7">
    <location>
        <begin position="801"/>
        <end position="819"/>
    </location>
</feature>
<dbReference type="PRINTS" id="PR01165">
    <property type="entry name" value="CYCOXIDASEI"/>
</dbReference>
<organism evidence="10 11">
    <name type="scientific">Deinococcus xinjiangensis</name>
    <dbReference type="NCBI Taxonomy" id="457454"/>
    <lineage>
        <taxon>Bacteria</taxon>
        <taxon>Thermotogati</taxon>
        <taxon>Deinococcota</taxon>
        <taxon>Deinococci</taxon>
        <taxon>Deinococcales</taxon>
        <taxon>Deinococcaceae</taxon>
        <taxon>Deinococcus</taxon>
    </lineage>
</organism>
<keyword evidence="6" id="KW-0249">Electron transport</keyword>
<protein>
    <submittedName>
        <fullName evidence="10">Cytochrome c oxidase polypeptide I+III</fullName>
    </submittedName>
</protein>
<dbReference type="RefSeq" id="WP_353542713.1">
    <property type="nucleotide sequence ID" value="NZ_BAABRN010000029.1"/>
</dbReference>